<gene>
    <name evidence="1" type="ORF">RPERSI_LOCUS32302</name>
</gene>
<evidence type="ECO:0000313" key="1">
    <source>
        <dbReference type="EMBL" id="CAG8842398.1"/>
    </source>
</evidence>
<comment type="caution">
    <text evidence="1">The sequence shown here is derived from an EMBL/GenBank/DDBJ whole genome shotgun (WGS) entry which is preliminary data.</text>
</comment>
<evidence type="ECO:0000313" key="2">
    <source>
        <dbReference type="Proteomes" id="UP000789920"/>
    </source>
</evidence>
<dbReference type="Proteomes" id="UP000789920">
    <property type="component" value="Unassembled WGS sequence"/>
</dbReference>
<reference evidence="1" key="1">
    <citation type="submission" date="2021-06" db="EMBL/GenBank/DDBJ databases">
        <authorList>
            <person name="Kallberg Y."/>
            <person name="Tangrot J."/>
            <person name="Rosling A."/>
        </authorList>
    </citation>
    <scope>NUCLEOTIDE SEQUENCE</scope>
    <source>
        <strain evidence="1">MA461A</strain>
    </source>
</reference>
<organism evidence="1 2">
    <name type="scientific">Racocetra persica</name>
    <dbReference type="NCBI Taxonomy" id="160502"/>
    <lineage>
        <taxon>Eukaryota</taxon>
        <taxon>Fungi</taxon>
        <taxon>Fungi incertae sedis</taxon>
        <taxon>Mucoromycota</taxon>
        <taxon>Glomeromycotina</taxon>
        <taxon>Glomeromycetes</taxon>
        <taxon>Diversisporales</taxon>
        <taxon>Gigasporaceae</taxon>
        <taxon>Racocetra</taxon>
    </lineage>
</organism>
<feature type="non-terminal residue" evidence="1">
    <location>
        <position position="77"/>
    </location>
</feature>
<accession>A0ACA9SLH6</accession>
<name>A0ACA9SLH6_9GLOM</name>
<keyword evidence="2" id="KW-1185">Reference proteome</keyword>
<dbReference type="EMBL" id="CAJVQC010134096">
    <property type="protein sequence ID" value="CAG8842398.1"/>
    <property type="molecule type" value="Genomic_DNA"/>
</dbReference>
<protein>
    <submittedName>
        <fullName evidence="1">8978_t:CDS:1</fullName>
    </submittedName>
</protein>
<proteinExistence type="predicted"/>
<sequence length="77" mass="9037">MLTLPYLISDSSEESSYESAQCSLQKIEKHVEPNNIKGKQVKKQKFELVHKYLDELSNELEISKFCKRCKDKLEEET</sequence>